<dbReference type="Pfam" id="PF00583">
    <property type="entry name" value="Acetyltransf_1"/>
    <property type="match status" value="1"/>
</dbReference>
<dbReference type="SUPFAM" id="SSF55729">
    <property type="entry name" value="Acyl-CoA N-acyltransferases (Nat)"/>
    <property type="match status" value="1"/>
</dbReference>
<keyword evidence="1" id="KW-0808">Transferase</keyword>
<dbReference type="Proteomes" id="UP000773462">
    <property type="component" value="Unassembled WGS sequence"/>
</dbReference>
<dbReference type="InterPro" id="IPR050680">
    <property type="entry name" value="YpeA/RimI_acetyltransf"/>
</dbReference>
<dbReference type="InterPro" id="IPR016181">
    <property type="entry name" value="Acyl_CoA_acyltransferase"/>
</dbReference>
<dbReference type="InterPro" id="IPR000182">
    <property type="entry name" value="GNAT_dom"/>
</dbReference>
<dbReference type="EMBL" id="JAGGLV010000004">
    <property type="protein sequence ID" value="MBP2111603.1"/>
    <property type="molecule type" value="Genomic_DNA"/>
</dbReference>
<dbReference type="PANTHER" id="PTHR43420">
    <property type="entry name" value="ACETYLTRANSFERASE"/>
    <property type="match status" value="1"/>
</dbReference>
<evidence type="ECO:0000256" key="2">
    <source>
        <dbReference type="ARBA" id="ARBA00023315"/>
    </source>
</evidence>
<reference evidence="4 5" key="1">
    <citation type="submission" date="2021-03" db="EMBL/GenBank/DDBJ databases">
        <title>Genomic Encyclopedia of Type Strains, Phase IV (KMG-IV): sequencing the most valuable type-strain genomes for metagenomic binning, comparative biology and taxonomic classification.</title>
        <authorList>
            <person name="Goeker M."/>
        </authorList>
    </citation>
    <scope>NUCLEOTIDE SEQUENCE [LARGE SCALE GENOMIC DNA]</scope>
    <source>
        <strain evidence="4 5">DSM 101953</strain>
    </source>
</reference>
<accession>A0ABS4NNH2</accession>
<dbReference type="CDD" id="cd04301">
    <property type="entry name" value="NAT_SF"/>
    <property type="match status" value="1"/>
</dbReference>
<dbReference type="Gene3D" id="3.40.630.30">
    <property type="match status" value="1"/>
</dbReference>
<evidence type="ECO:0000313" key="4">
    <source>
        <dbReference type="EMBL" id="MBP2111603.1"/>
    </source>
</evidence>
<organism evidence="4 5">
    <name type="scientific">Paenibacillus silagei</name>
    <dbReference type="NCBI Taxonomy" id="1670801"/>
    <lineage>
        <taxon>Bacteria</taxon>
        <taxon>Bacillati</taxon>
        <taxon>Bacillota</taxon>
        <taxon>Bacilli</taxon>
        <taxon>Bacillales</taxon>
        <taxon>Paenibacillaceae</taxon>
        <taxon>Paenibacillus</taxon>
    </lineage>
</organism>
<proteinExistence type="predicted"/>
<dbReference type="PROSITE" id="PS51186">
    <property type="entry name" value="GNAT"/>
    <property type="match status" value="1"/>
</dbReference>
<feature type="domain" description="N-acetyltransferase" evidence="3">
    <location>
        <begin position="1"/>
        <end position="139"/>
    </location>
</feature>
<dbReference type="RefSeq" id="WP_209871556.1">
    <property type="nucleotide sequence ID" value="NZ_JAGGLV010000004.1"/>
</dbReference>
<dbReference type="PANTHER" id="PTHR43420:SF52">
    <property type="entry name" value="N-ACETYLTRANSFERASE YODP"/>
    <property type="match status" value="1"/>
</dbReference>
<keyword evidence="2" id="KW-0012">Acyltransferase</keyword>
<name>A0ABS4NNH2_9BACL</name>
<evidence type="ECO:0000256" key="1">
    <source>
        <dbReference type="ARBA" id="ARBA00022679"/>
    </source>
</evidence>
<gene>
    <name evidence="4" type="ORF">J2Z70_001744</name>
</gene>
<comment type="caution">
    <text evidence="4">The sequence shown here is derived from an EMBL/GenBank/DDBJ whole genome shotgun (WGS) entry which is preliminary data.</text>
</comment>
<keyword evidence="5" id="KW-1185">Reference proteome</keyword>
<sequence length="144" mass="16438">MNIIELDLTQNQQEISRLLEEHSRRMDSSIPPYQREVISLAAYENGVFIGGVTGDMVWNILNVHLLAVDPGYRGHGLGKALLEELEHRARQRGCKVSELTTMSWQAPFFYQKQGYEIFGEIKDCPHEGQSKYYLQKNLKPGSPS</sequence>
<evidence type="ECO:0000313" key="5">
    <source>
        <dbReference type="Proteomes" id="UP000773462"/>
    </source>
</evidence>
<evidence type="ECO:0000259" key="3">
    <source>
        <dbReference type="PROSITE" id="PS51186"/>
    </source>
</evidence>
<protein>
    <submittedName>
        <fullName evidence="4">Ribosomal protein S18 acetylase RimI-like enzyme</fullName>
    </submittedName>
</protein>